<name>A0A4Q1CNW4_9BACT</name>
<protein>
    <submittedName>
        <fullName evidence="1">PIG-L family deacetylase</fullName>
    </submittedName>
</protein>
<keyword evidence="2" id="KW-1185">Reference proteome</keyword>
<dbReference type="OrthoDB" id="9790023at2"/>
<dbReference type="AlphaFoldDB" id="A0A4Q1CNW4"/>
<dbReference type="Pfam" id="PF02585">
    <property type="entry name" value="PIG-L"/>
    <property type="match status" value="1"/>
</dbReference>
<evidence type="ECO:0000313" key="2">
    <source>
        <dbReference type="Proteomes" id="UP000290204"/>
    </source>
</evidence>
<reference evidence="1 2" key="1">
    <citation type="submission" date="2019-01" db="EMBL/GenBank/DDBJ databases">
        <title>Lacibacter sp. strain TTM-7.</title>
        <authorList>
            <person name="Chen W.-M."/>
        </authorList>
    </citation>
    <scope>NUCLEOTIDE SEQUENCE [LARGE SCALE GENOMIC DNA]</scope>
    <source>
        <strain evidence="1 2">TTM-7</strain>
    </source>
</reference>
<dbReference type="PANTHER" id="PTHR12993">
    <property type="entry name" value="N-ACETYLGLUCOSAMINYL-PHOSPHATIDYLINOSITOL DE-N-ACETYLASE-RELATED"/>
    <property type="match status" value="1"/>
</dbReference>
<dbReference type="GO" id="GO:0016811">
    <property type="term" value="F:hydrolase activity, acting on carbon-nitrogen (but not peptide) bonds, in linear amides"/>
    <property type="evidence" value="ECO:0007669"/>
    <property type="project" value="TreeGrafter"/>
</dbReference>
<evidence type="ECO:0000313" key="1">
    <source>
        <dbReference type="EMBL" id="RXK62837.1"/>
    </source>
</evidence>
<dbReference type="InterPro" id="IPR024078">
    <property type="entry name" value="LmbE-like_dom_sf"/>
</dbReference>
<dbReference type="EMBL" id="SDHW01000001">
    <property type="protein sequence ID" value="RXK62837.1"/>
    <property type="molecule type" value="Genomic_DNA"/>
</dbReference>
<proteinExistence type="predicted"/>
<organism evidence="1 2">
    <name type="scientific">Lacibacter luteus</name>
    <dbReference type="NCBI Taxonomy" id="2508719"/>
    <lineage>
        <taxon>Bacteria</taxon>
        <taxon>Pseudomonadati</taxon>
        <taxon>Bacteroidota</taxon>
        <taxon>Chitinophagia</taxon>
        <taxon>Chitinophagales</taxon>
        <taxon>Chitinophagaceae</taxon>
        <taxon>Lacibacter</taxon>
    </lineage>
</organism>
<dbReference type="InterPro" id="IPR003737">
    <property type="entry name" value="GlcNAc_PI_deacetylase-related"/>
</dbReference>
<dbReference type="Proteomes" id="UP000290204">
    <property type="component" value="Unassembled WGS sequence"/>
</dbReference>
<dbReference type="Gene3D" id="3.40.50.10320">
    <property type="entry name" value="LmbE-like"/>
    <property type="match status" value="1"/>
</dbReference>
<gene>
    <name evidence="1" type="ORF">ESA94_07520</name>
</gene>
<comment type="caution">
    <text evidence="1">The sequence shown here is derived from an EMBL/GenBank/DDBJ whole genome shotgun (WGS) entry which is preliminary data.</text>
</comment>
<dbReference type="RefSeq" id="WP_129130207.1">
    <property type="nucleotide sequence ID" value="NZ_SDHW01000001.1"/>
</dbReference>
<dbReference type="PANTHER" id="PTHR12993:SF11">
    <property type="entry name" value="N-ACETYLGLUCOSAMINYL-PHOSPHATIDYLINOSITOL DE-N-ACETYLASE"/>
    <property type="match status" value="1"/>
</dbReference>
<accession>A0A4Q1CNW4</accession>
<dbReference type="SUPFAM" id="SSF102588">
    <property type="entry name" value="LmbE-like"/>
    <property type="match status" value="1"/>
</dbReference>
<sequence length="257" mass="29017">MRYLISIMLLISVGAPNVQPVQTQKTLLAIFPHPDDESAIAEVLIKYREMGYKVQLIIATDGKDGTRVTKIPAGDSLGNLRKDETRCAAKIMGIEEPIFVGIDRLDTRIGVGKFFGEYKRFLTELKKLIPQINPDLIISFGPDGDTHHSEHSVCSGAVTETLLAEGWVEKYPLYFVAWTKKQGEAFDLSYVHAKYMNVQIAYTQAQEDKALSIMPCYRTQYLPDELKEDRDKKLADTTNVIHFRKFVVAVGLKNDFN</sequence>